<dbReference type="GO" id="GO:0008800">
    <property type="term" value="F:beta-lactamase activity"/>
    <property type="evidence" value="ECO:0007669"/>
    <property type="project" value="UniProtKB-EC"/>
</dbReference>
<sequence>MKRLVLLLFLGLNELLAQDIEKALKLYEANKFIKAYELFESLCEKDNPRACFSLGYMNEKAQGVSKDLRKAHQFYDKACKFDYPRGCSNLALSLEENGYKNEAVLAYNRACKLGDFRSCNNIALFYEEEKDDELSLYFYKKSCTLKDANACYKLGLLYEKGEKIRQNLDTALHFYSQSCTFGLGESCYILGRYNQLEKKDIKKAKRYFGIACDKKHKEACAAYRELNDRKIDIY</sequence>
<evidence type="ECO:0000256" key="6">
    <source>
        <dbReference type="ARBA" id="ARBA00022803"/>
    </source>
</evidence>
<evidence type="ECO:0000256" key="1">
    <source>
        <dbReference type="ARBA" id="ARBA00001526"/>
    </source>
</evidence>
<dbReference type="EMBL" id="LDWY01000078">
    <property type="protein sequence ID" value="PHY90027.1"/>
    <property type="molecule type" value="Genomic_DNA"/>
</dbReference>
<comment type="catalytic activity">
    <reaction evidence="1">
        <text>a beta-lactam + H2O = a substituted beta-amino acid</text>
        <dbReference type="Rhea" id="RHEA:20401"/>
        <dbReference type="ChEBI" id="CHEBI:15377"/>
        <dbReference type="ChEBI" id="CHEBI:35627"/>
        <dbReference type="ChEBI" id="CHEBI:140347"/>
        <dbReference type="EC" id="3.5.2.6"/>
    </reaction>
</comment>
<dbReference type="InterPro" id="IPR006597">
    <property type="entry name" value="Sel1-like"/>
</dbReference>
<keyword evidence="6" id="KW-0802">TPR repeat</keyword>
<dbReference type="RefSeq" id="WP_099462047.1">
    <property type="nucleotide sequence ID" value="NZ_LDWY01000078.1"/>
</dbReference>
<dbReference type="SUPFAM" id="SSF81901">
    <property type="entry name" value="HCP-like"/>
    <property type="match status" value="1"/>
</dbReference>
<dbReference type="AlphaFoldDB" id="A0A2G4R0G1"/>
<evidence type="ECO:0000256" key="3">
    <source>
        <dbReference type="ARBA" id="ARBA00012865"/>
    </source>
</evidence>
<dbReference type="InterPro" id="IPR011990">
    <property type="entry name" value="TPR-like_helical_dom_sf"/>
</dbReference>
<dbReference type="EC" id="3.5.2.6" evidence="3"/>
<evidence type="ECO:0000256" key="5">
    <source>
        <dbReference type="ARBA" id="ARBA00022801"/>
    </source>
</evidence>
<dbReference type="Proteomes" id="UP000811399">
    <property type="component" value="Unassembled WGS sequence"/>
</dbReference>
<keyword evidence="5" id="KW-0378">Hydrolase</keyword>
<evidence type="ECO:0000256" key="7">
    <source>
        <dbReference type="ARBA" id="ARBA00023157"/>
    </source>
</evidence>
<reference evidence="10" key="2">
    <citation type="submission" date="2015-06" db="EMBL/GenBank/DDBJ databases">
        <authorList>
            <person name="Hoefler B.C."/>
            <person name="Straight P.D."/>
        </authorList>
    </citation>
    <scope>NUCLEOTIDE SEQUENCE [LARGE SCALE GENOMIC DNA]</scope>
    <source>
        <strain evidence="10">73/13</strain>
    </source>
</reference>
<accession>A0A2G4R0G1</accession>
<evidence type="ECO:0000256" key="2">
    <source>
        <dbReference type="ARBA" id="ARBA00008486"/>
    </source>
</evidence>
<proteinExistence type="inferred from homology"/>
<reference evidence="11" key="1">
    <citation type="submission" date="2015-06" db="EMBL/GenBank/DDBJ databases">
        <authorList>
            <person name="Parisi A."/>
            <person name="Chiara M."/>
            <person name="Florio D."/>
            <person name="Miccolupo A."/>
            <person name="Manzari C."/>
            <person name="Mion D."/>
            <person name="Caruso M."/>
            <person name="D'erchia A.M."/>
            <person name="Zanoni R."/>
        </authorList>
    </citation>
    <scope>NUCLEOTIDE SEQUENCE [LARGE SCALE GENOMIC DNA]</scope>
    <source>
        <strain evidence="11">73/13</strain>
    </source>
</reference>
<dbReference type="InterPro" id="IPR040239">
    <property type="entry name" value="HcpB-like"/>
</dbReference>
<evidence type="ECO:0000313" key="12">
    <source>
        <dbReference type="Proteomes" id="UP000811399"/>
    </source>
</evidence>
<reference evidence="9 12" key="4">
    <citation type="journal article" date="2021" name="Syst. Appl. Microbiol.">
        <title>nCampylobacter vulpis sp. nov. isolated from wild red foxes.</title>
        <authorList>
            <person name="Parisi A."/>
            <person name="Chiara M."/>
            <person name="Caffara M."/>
            <person name="Mion D."/>
            <person name="Miller W.G."/>
            <person name="Caruso M."/>
            <person name="Manzari C."/>
            <person name="Florio D."/>
            <person name="Capozzi L."/>
            <person name="D'Erchia A.M."/>
            <person name="Manzulli V."/>
            <person name="Zanoni R.G."/>
        </authorList>
    </citation>
    <scope>NUCLEOTIDE SEQUENCE [LARGE SCALE GENOMIC DNA]</scope>
    <source>
        <strain evidence="9 12">52/13</strain>
    </source>
</reference>
<keyword evidence="7" id="KW-1015">Disulfide bond</keyword>
<dbReference type="EMBL" id="VJYU01000014">
    <property type="protein sequence ID" value="MBS4241181.1"/>
    <property type="molecule type" value="Genomic_DNA"/>
</dbReference>
<evidence type="ECO:0000313" key="10">
    <source>
        <dbReference type="EMBL" id="PHY90027.1"/>
    </source>
</evidence>
<evidence type="ECO:0000313" key="9">
    <source>
        <dbReference type="EMBL" id="MBS4241181.1"/>
    </source>
</evidence>
<reference evidence="9" key="3">
    <citation type="submission" date="2019-07" db="EMBL/GenBank/DDBJ databases">
        <authorList>
            <person name="Miller W.G."/>
        </authorList>
    </citation>
    <scope>NUCLEOTIDE SEQUENCE</scope>
    <source>
        <strain evidence="9">52/13</strain>
    </source>
</reference>
<comment type="caution">
    <text evidence="10">The sequence shown here is derived from an EMBL/GenBank/DDBJ whole genome shotgun (WGS) entry which is preliminary data.</text>
</comment>
<dbReference type="Gene3D" id="1.25.40.10">
    <property type="entry name" value="Tetratricopeptide repeat domain"/>
    <property type="match status" value="1"/>
</dbReference>
<dbReference type="OrthoDB" id="9772133at2"/>
<keyword evidence="8" id="KW-0046">Antibiotic resistance</keyword>
<evidence type="ECO:0000313" key="11">
    <source>
        <dbReference type="Proteomes" id="UP000237472"/>
    </source>
</evidence>
<name>A0A2G4R0G1_9BACT</name>
<dbReference type="PANTHER" id="PTHR13891">
    <property type="entry name" value="CYTOCHROME C OXIDASE ASSEMBLY FACTOR 7"/>
    <property type="match status" value="1"/>
</dbReference>
<dbReference type="Pfam" id="PF08238">
    <property type="entry name" value="Sel1"/>
    <property type="match status" value="5"/>
</dbReference>
<protein>
    <recommendedName>
        <fullName evidence="3">beta-lactamase</fullName>
        <ecNumber evidence="3">3.5.2.6</ecNumber>
    </recommendedName>
</protein>
<comment type="similarity">
    <text evidence="2">Belongs to the hcp beta-lactamase family.</text>
</comment>
<keyword evidence="4" id="KW-0677">Repeat</keyword>
<dbReference type="PANTHER" id="PTHR13891:SF1">
    <property type="entry name" value="CYTOCHROME C OXIDASE ASSEMBLY FACTOR 7"/>
    <property type="match status" value="1"/>
</dbReference>
<evidence type="ECO:0000256" key="8">
    <source>
        <dbReference type="ARBA" id="ARBA00023251"/>
    </source>
</evidence>
<evidence type="ECO:0000256" key="4">
    <source>
        <dbReference type="ARBA" id="ARBA00022737"/>
    </source>
</evidence>
<dbReference type="SMART" id="SM00671">
    <property type="entry name" value="SEL1"/>
    <property type="match status" value="5"/>
</dbReference>
<keyword evidence="12" id="KW-1185">Reference proteome</keyword>
<dbReference type="GO" id="GO:0046677">
    <property type="term" value="P:response to antibiotic"/>
    <property type="evidence" value="ECO:0007669"/>
    <property type="project" value="UniProtKB-KW"/>
</dbReference>
<gene>
    <name evidence="10" type="ORF">AA994_06235</name>
    <name evidence="9" type="ORF">CVU5213_05530</name>
</gene>
<organism evidence="10 11">
    <name type="scientific">Campylobacter vulpis</name>
    <dbReference type="NCBI Taxonomy" id="1655500"/>
    <lineage>
        <taxon>Bacteria</taxon>
        <taxon>Pseudomonadati</taxon>
        <taxon>Campylobacterota</taxon>
        <taxon>Epsilonproteobacteria</taxon>
        <taxon>Campylobacterales</taxon>
        <taxon>Campylobacteraceae</taxon>
        <taxon>Campylobacter</taxon>
    </lineage>
</organism>
<dbReference type="Proteomes" id="UP000237472">
    <property type="component" value="Unassembled WGS sequence"/>
</dbReference>